<dbReference type="NCBIfam" id="TIGR01407">
    <property type="entry name" value="dinG_rel"/>
    <property type="match status" value="1"/>
</dbReference>
<keyword evidence="2 6" id="KW-0547">Nucleotide-binding</keyword>
<feature type="binding site" evidence="6">
    <location>
        <begin position="284"/>
        <end position="291"/>
    </location>
    <ligand>
        <name>ATP</name>
        <dbReference type="ChEBI" id="CHEBI:30616"/>
    </ligand>
</feature>
<sequence>MTTFAIVDLETTGNSSSKKDRIIEIGVVVMKENKISNEFSSLVYPDREIPPFITSLTGISEEDVSHAPLFSEIAQEVYDLFNDAYIVAHNIEFDLGFLNAELNKCGYPSLYNPIIDTVELARILMPSSPSFKLGQLSEQLNFGHDRPHRALSDAQVTSDLLIHLLKLLRNLPERTLKHLLKITSKLKSRLDLLLDEAINKARYHAAQEEKFHIWYGVAVKKVNLLSSDEHAISSAYETWINEAYTGEQGLKQFINGFESRKGQKEMSDIVYQSLSKNQHALIEAGAGTGKSIAYLLSTLYYSIINKQRVIISTHTTALQNQLLYEEVPKLANLFDKPVQAVLYKGRSHYISLVHFSYELENSQYDNYDEALAKAMILVWLTQTTTGDIDEIQLPSNGQQFWHKVSAEQSGKSVNLKSEQSYFYWAEQKALHADIIITNHSILCLDLISAESHLPPFEKVIIDEGHQLESVASRYFGMRLNYKELQKQLSYISENFSERYVKFLSYDMNPLLDRNKAAVEEAKEELSQLSKFIFNRMRRSRQSSTSKSDVGRMQYSLQELKDQSFLSTAAEMTNRFLSKVQRIQRGLESMVDQLLPLTTSSNDEKVKIVLSRLDHFIQVCEKMVTQLSTYFTDLQQDEAKWIEMDGDGLNHSIYMFSEPVNLNQLLQKRLFTQKQSVILTSATLTTNQSFSFMRKTLGFNKTDNLIQVNIPSPYSFDENVNLMVPNDFPNVRDDPEEFIYSVSEAIYSMAYITKGRMLVLFTSYDMLKKTYFLLKEMINPEEYMVFGQGVSSGSRDRLKKNFQAFDQSILLGTSSFWEGVDIPGDDLSCLVIVRLPFQPPGQPVQTLRDKHVKDKGKNPFMEYSLPEAIIRFRQGFGRLIRSSTDRGVVFVCDQRIVESKYGKYFMSSIPNIPLTHDSTTKLLKRMEEWL</sequence>
<evidence type="ECO:0000313" key="10">
    <source>
        <dbReference type="Proteomes" id="UP001596410"/>
    </source>
</evidence>
<keyword evidence="5 6" id="KW-0067">ATP-binding</keyword>
<protein>
    <recommendedName>
        <fullName evidence="6 7">3'-5' exonuclease DinG</fullName>
        <ecNumber evidence="6 7">3.1.-.-</ecNumber>
    </recommendedName>
</protein>
<evidence type="ECO:0000259" key="8">
    <source>
        <dbReference type="PROSITE" id="PS51193"/>
    </source>
</evidence>
<keyword evidence="3 6" id="KW-0378">Hydrolase</keyword>
<feature type="domain" description="Helicase ATP-binding" evidence="8">
    <location>
        <begin position="249"/>
        <end position="514"/>
    </location>
</feature>
<comment type="caution">
    <text evidence="9">The sequence shown here is derived from an EMBL/GenBank/DDBJ whole genome shotgun (WGS) entry which is preliminary data.</text>
</comment>
<accession>A0ABW2EFY6</accession>
<dbReference type="InterPro" id="IPR036397">
    <property type="entry name" value="RNaseH_sf"/>
</dbReference>
<evidence type="ECO:0000256" key="4">
    <source>
        <dbReference type="ARBA" id="ARBA00022839"/>
    </source>
</evidence>
<dbReference type="InterPro" id="IPR006054">
    <property type="entry name" value="DnaQ"/>
</dbReference>
<dbReference type="Gene3D" id="3.40.50.300">
    <property type="entry name" value="P-loop containing nucleotide triphosphate hydrolases"/>
    <property type="match status" value="2"/>
</dbReference>
<dbReference type="SUPFAM" id="SSF52540">
    <property type="entry name" value="P-loop containing nucleoside triphosphate hydrolases"/>
    <property type="match status" value="1"/>
</dbReference>
<dbReference type="GO" id="GO:0016787">
    <property type="term" value="F:hydrolase activity"/>
    <property type="evidence" value="ECO:0007669"/>
    <property type="project" value="UniProtKB-KW"/>
</dbReference>
<dbReference type="InterPro" id="IPR013520">
    <property type="entry name" value="Ribonucl_H"/>
</dbReference>
<comment type="caution">
    <text evidence="6">Lacks conserved residue(s) required for the propagation of feature annotation.</text>
</comment>
<dbReference type="NCBIfam" id="TIGR00573">
    <property type="entry name" value="dnaq"/>
    <property type="match status" value="1"/>
</dbReference>
<dbReference type="InterPro" id="IPR006555">
    <property type="entry name" value="ATP-dep_Helicase_C"/>
</dbReference>
<evidence type="ECO:0000256" key="1">
    <source>
        <dbReference type="ARBA" id="ARBA00022722"/>
    </source>
</evidence>
<dbReference type="SMART" id="SM00491">
    <property type="entry name" value="HELICc2"/>
    <property type="match status" value="1"/>
</dbReference>
<gene>
    <name evidence="6 7 9" type="primary">dinG</name>
    <name evidence="9" type="ORF">ACFQIC_00895</name>
</gene>
<name>A0ABW2EFY6_9BACI</name>
<dbReference type="NCBIfam" id="NF005981">
    <property type="entry name" value="PRK08074.1"/>
    <property type="match status" value="1"/>
</dbReference>
<dbReference type="InterPro" id="IPR014013">
    <property type="entry name" value="Helic_SF1/SF2_ATP-bd_DinG/Rad3"/>
</dbReference>
<evidence type="ECO:0000256" key="7">
    <source>
        <dbReference type="RuleBase" id="RU364106"/>
    </source>
</evidence>
<dbReference type="GO" id="GO:0003678">
    <property type="term" value="F:DNA helicase activity"/>
    <property type="evidence" value="ECO:0007669"/>
    <property type="project" value="UniProtKB-EC"/>
</dbReference>
<organism evidence="9 10">
    <name type="scientific">Halobacillus seohaensis</name>
    <dbReference type="NCBI Taxonomy" id="447421"/>
    <lineage>
        <taxon>Bacteria</taxon>
        <taxon>Bacillati</taxon>
        <taxon>Bacillota</taxon>
        <taxon>Bacilli</taxon>
        <taxon>Bacillales</taxon>
        <taxon>Bacillaceae</taxon>
        <taxon>Halobacillus</taxon>
    </lineage>
</organism>
<comment type="function">
    <text evidence="6 7">3'-5' exonuclease.</text>
</comment>
<dbReference type="HAMAP" id="MF_02206">
    <property type="entry name" value="DinG_exonucl"/>
    <property type="match status" value="1"/>
</dbReference>
<keyword evidence="10" id="KW-1185">Reference proteome</keyword>
<proteinExistence type="inferred from homology"/>
<dbReference type="InterPro" id="IPR027417">
    <property type="entry name" value="P-loop_NTPase"/>
</dbReference>
<dbReference type="PANTHER" id="PTHR11472:SF34">
    <property type="entry name" value="REGULATOR OF TELOMERE ELONGATION HELICASE 1"/>
    <property type="match status" value="1"/>
</dbReference>
<dbReference type="Pfam" id="PF00929">
    <property type="entry name" value="RNase_T"/>
    <property type="match status" value="1"/>
</dbReference>
<evidence type="ECO:0000313" key="9">
    <source>
        <dbReference type="EMBL" id="MFC7060426.1"/>
    </source>
</evidence>
<dbReference type="PANTHER" id="PTHR11472">
    <property type="entry name" value="DNA REPAIR DEAD HELICASE RAD3/XP-D SUBFAMILY MEMBER"/>
    <property type="match status" value="1"/>
</dbReference>
<dbReference type="Gene3D" id="3.30.420.10">
    <property type="entry name" value="Ribonuclease H-like superfamily/Ribonuclease H"/>
    <property type="match status" value="1"/>
</dbReference>
<dbReference type="InterPro" id="IPR045028">
    <property type="entry name" value="DinG/Rad3-like"/>
</dbReference>
<dbReference type="EMBL" id="JBHSZV010000004">
    <property type="protein sequence ID" value="MFC7060426.1"/>
    <property type="molecule type" value="Genomic_DNA"/>
</dbReference>
<keyword evidence="1 6" id="KW-0540">Nuclease</keyword>
<keyword evidence="4 6" id="KW-0269">Exonuclease</keyword>
<dbReference type="CDD" id="cd06127">
    <property type="entry name" value="DEDDh"/>
    <property type="match status" value="1"/>
</dbReference>
<dbReference type="Proteomes" id="UP001596410">
    <property type="component" value="Unassembled WGS sequence"/>
</dbReference>
<dbReference type="RefSeq" id="WP_204706369.1">
    <property type="nucleotide sequence ID" value="NZ_JBHSZV010000004.1"/>
</dbReference>
<dbReference type="InterPro" id="IPR006310">
    <property type="entry name" value="DinG"/>
</dbReference>
<evidence type="ECO:0000256" key="2">
    <source>
        <dbReference type="ARBA" id="ARBA00022741"/>
    </source>
</evidence>
<evidence type="ECO:0000256" key="3">
    <source>
        <dbReference type="ARBA" id="ARBA00022801"/>
    </source>
</evidence>
<dbReference type="SMART" id="SM00479">
    <property type="entry name" value="EXOIII"/>
    <property type="match status" value="1"/>
</dbReference>
<keyword evidence="9" id="KW-0347">Helicase</keyword>
<evidence type="ECO:0000256" key="6">
    <source>
        <dbReference type="HAMAP-Rule" id="MF_02206"/>
    </source>
</evidence>
<dbReference type="EC" id="3.1.-.-" evidence="6 7"/>
<comment type="similarity">
    <text evidence="6 7">Belongs to the helicase family. DinG subfamily. Type 2 sub-subfamily.</text>
</comment>
<reference evidence="10" key="1">
    <citation type="journal article" date="2019" name="Int. J. Syst. Evol. Microbiol.">
        <title>The Global Catalogue of Microorganisms (GCM) 10K type strain sequencing project: providing services to taxonomists for standard genome sequencing and annotation.</title>
        <authorList>
            <consortium name="The Broad Institute Genomics Platform"/>
            <consortium name="The Broad Institute Genome Sequencing Center for Infectious Disease"/>
            <person name="Wu L."/>
            <person name="Ma J."/>
        </authorList>
    </citation>
    <scope>NUCLEOTIDE SEQUENCE [LARGE SCALE GENOMIC DNA]</scope>
    <source>
        <strain evidence="10">CGMCC 4.1621</strain>
    </source>
</reference>
<dbReference type="InterPro" id="IPR012337">
    <property type="entry name" value="RNaseH-like_sf"/>
</dbReference>
<evidence type="ECO:0000256" key="5">
    <source>
        <dbReference type="ARBA" id="ARBA00022840"/>
    </source>
</evidence>
<dbReference type="Pfam" id="PF13307">
    <property type="entry name" value="Helicase_C_2"/>
    <property type="match status" value="1"/>
</dbReference>
<dbReference type="SUPFAM" id="SSF53098">
    <property type="entry name" value="Ribonuclease H-like"/>
    <property type="match status" value="1"/>
</dbReference>
<dbReference type="PROSITE" id="PS51193">
    <property type="entry name" value="HELICASE_ATP_BIND_2"/>
    <property type="match status" value="1"/>
</dbReference>